<keyword evidence="6" id="KW-0378">Hydrolase</keyword>
<dbReference type="InterPro" id="IPR000070">
    <property type="entry name" value="Pectinesterase_cat"/>
</dbReference>
<feature type="domain" description="Pectinesterase catalytic" evidence="8">
    <location>
        <begin position="171"/>
        <end position="283"/>
    </location>
</feature>
<dbReference type="GO" id="GO:0042545">
    <property type="term" value="P:cell wall modification"/>
    <property type="evidence" value="ECO:0007669"/>
    <property type="project" value="InterPro"/>
</dbReference>
<dbReference type="Gene3D" id="2.160.20.10">
    <property type="entry name" value="Single-stranded right-handed beta-helix, Pectin lyase-like"/>
    <property type="match status" value="2"/>
</dbReference>
<dbReference type="AlphaFoldDB" id="A0AAN9IPV9"/>
<evidence type="ECO:0000313" key="9">
    <source>
        <dbReference type="EMBL" id="KAK7283949.1"/>
    </source>
</evidence>
<dbReference type="SUPFAM" id="SSF51126">
    <property type="entry name" value="Pectin lyase-like"/>
    <property type="match status" value="1"/>
</dbReference>
<evidence type="ECO:0000256" key="4">
    <source>
        <dbReference type="ARBA" id="ARBA00013229"/>
    </source>
</evidence>
<dbReference type="EMBL" id="JAYWIO010000002">
    <property type="protein sequence ID" value="KAK7283949.1"/>
    <property type="molecule type" value="Genomic_DNA"/>
</dbReference>
<dbReference type="InterPro" id="IPR011050">
    <property type="entry name" value="Pectin_lyase_fold/virulence"/>
</dbReference>
<dbReference type="InterPro" id="IPR012334">
    <property type="entry name" value="Pectin_lyas_fold"/>
</dbReference>
<protein>
    <recommendedName>
        <fullName evidence="4">pectinesterase</fullName>
        <ecNumber evidence="4">3.1.1.11</ecNumber>
    </recommendedName>
</protein>
<name>A0AAN9IPV9_CROPI</name>
<sequence>MFTGFLMHIFKTTKGDITGSYFFACLCCVHLNCTRSLRHGGATDCGGKNIATSITVGNNGRGAFKTIQAAIDSTKSYNNQWVQINIDAGTYLEKVHIPIEKPCIILKGAGSEGTIIQSNDRQIEETNITYFGPHLYGTNWNPTFSSSPTYVIVLGITIKVLLRHCPLSPPGYITAQARGSENDKSGFIFRQGSVVGNNGNVKLGTAYGPYSRVIFYGTYFSSVVTPERWDPWENRGQESKMTYAAVECTGPGNNSLPRDPLEKNITASQLEGEGEFSLSSFINSDGWLSNLPISIP</sequence>
<proteinExistence type="inferred from homology"/>
<comment type="caution">
    <text evidence="9">The sequence shown here is derived from an EMBL/GenBank/DDBJ whole genome shotgun (WGS) entry which is preliminary data.</text>
</comment>
<accession>A0AAN9IPV9</accession>
<evidence type="ECO:0000259" key="8">
    <source>
        <dbReference type="Pfam" id="PF01095"/>
    </source>
</evidence>
<organism evidence="9 10">
    <name type="scientific">Crotalaria pallida</name>
    <name type="common">Smooth rattlebox</name>
    <name type="synonym">Crotalaria striata</name>
    <dbReference type="NCBI Taxonomy" id="3830"/>
    <lineage>
        <taxon>Eukaryota</taxon>
        <taxon>Viridiplantae</taxon>
        <taxon>Streptophyta</taxon>
        <taxon>Embryophyta</taxon>
        <taxon>Tracheophyta</taxon>
        <taxon>Spermatophyta</taxon>
        <taxon>Magnoliopsida</taxon>
        <taxon>eudicotyledons</taxon>
        <taxon>Gunneridae</taxon>
        <taxon>Pentapetalae</taxon>
        <taxon>rosids</taxon>
        <taxon>fabids</taxon>
        <taxon>Fabales</taxon>
        <taxon>Fabaceae</taxon>
        <taxon>Papilionoideae</taxon>
        <taxon>50 kb inversion clade</taxon>
        <taxon>genistoids sensu lato</taxon>
        <taxon>core genistoids</taxon>
        <taxon>Crotalarieae</taxon>
        <taxon>Crotalaria</taxon>
    </lineage>
</organism>
<keyword evidence="7" id="KW-0063">Aspartyl esterase</keyword>
<dbReference type="PANTHER" id="PTHR31321:SF120">
    <property type="entry name" value="PECTINESTERASE 52-RELATED"/>
    <property type="match status" value="1"/>
</dbReference>
<keyword evidence="5" id="KW-0964">Secreted</keyword>
<keyword evidence="5" id="KW-0134">Cell wall</keyword>
<evidence type="ECO:0000256" key="7">
    <source>
        <dbReference type="ARBA" id="ARBA00023085"/>
    </source>
</evidence>
<evidence type="ECO:0000256" key="6">
    <source>
        <dbReference type="ARBA" id="ARBA00022801"/>
    </source>
</evidence>
<comment type="pathway">
    <text evidence="2">Glycan metabolism; pectin degradation; 2-dehydro-3-deoxy-D-gluconate from pectin: step 1/5.</text>
</comment>
<dbReference type="PANTHER" id="PTHR31321">
    <property type="entry name" value="ACYL-COA THIOESTER HYDROLASE YBHC-RELATED"/>
    <property type="match status" value="1"/>
</dbReference>
<dbReference type="Pfam" id="PF01095">
    <property type="entry name" value="Pectinesterase"/>
    <property type="match status" value="2"/>
</dbReference>
<dbReference type="GO" id="GO:0045490">
    <property type="term" value="P:pectin catabolic process"/>
    <property type="evidence" value="ECO:0007669"/>
    <property type="project" value="TreeGrafter"/>
</dbReference>
<comment type="similarity">
    <text evidence="3">Belongs to the pectinesterase family.</text>
</comment>
<evidence type="ECO:0000256" key="1">
    <source>
        <dbReference type="ARBA" id="ARBA00004191"/>
    </source>
</evidence>
<comment type="subcellular location">
    <subcellularLocation>
        <location evidence="1">Secreted</location>
        <location evidence="1">Cell wall</location>
    </subcellularLocation>
</comment>
<keyword evidence="10" id="KW-1185">Reference proteome</keyword>
<gene>
    <name evidence="9" type="ORF">RIF29_13699</name>
</gene>
<evidence type="ECO:0000256" key="2">
    <source>
        <dbReference type="ARBA" id="ARBA00005184"/>
    </source>
</evidence>
<reference evidence="9 10" key="1">
    <citation type="submission" date="2024-01" db="EMBL/GenBank/DDBJ databases">
        <title>The genomes of 5 underutilized Papilionoideae crops provide insights into root nodulation and disease resistanc.</title>
        <authorList>
            <person name="Yuan L."/>
        </authorList>
    </citation>
    <scope>NUCLEOTIDE SEQUENCE [LARGE SCALE GENOMIC DNA]</scope>
    <source>
        <strain evidence="9">ZHUSHIDOU_FW_LH</strain>
        <tissue evidence="9">Leaf</tissue>
    </source>
</reference>
<dbReference type="GO" id="GO:0030599">
    <property type="term" value="F:pectinesterase activity"/>
    <property type="evidence" value="ECO:0007669"/>
    <property type="project" value="UniProtKB-EC"/>
</dbReference>
<evidence type="ECO:0000256" key="5">
    <source>
        <dbReference type="ARBA" id="ARBA00022512"/>
    </source>
</evidence>
<feature type="domain" description="Pectinesterase catalytic" evidence="8">
    <location>
        <begin position="54"/>
        <end position="130"/>
    </location>
</feature>
<evidence type="ECO:0000313" key="10">
    <source>
        <dbReference type="Proteomes" id="UP001372338"/>
    </source>
</evidence>
<evidence type="ECO:0000256" key="3">
    <source>
        <dbReference type="ARBA" id="ARBA00008891"/>
    </source>
</evidence>
<dbReference type="EC" id="3.1.1.11" evidence="4"/>
<dbReference type="Proteomes" id="UP001372338">
    <property type="component" value="Unassembled WGS sequence"/>
</dbReference>